<sequence length="89" mass="9686">MTVTVEARTAGTIAGAYLALGAALMAFAHRAHLLRSGPTPDAEGRSSRVRRRGHVLLRRRRLCKMNADQRPPVVVVVWRAVALSSTVVE</sequence>
<evidence type="ECO:0000313" key="2">
    <source>
        <dbReference type="EMBL" id="GAA3061664.1"/>
    </source>
</evidence>
<dbReference type="Proteomes" id="UP001500236">
    <property type="component" value="Unassembled WGS sequence"/>
</dbReference>
<keyword evidence="1" id="KW-1133">Transmembrane helix</keyword>
<keyword evidence="1" id="KW-0472">Membrane</keyword>
<keyword evidence="1" id="KW-0812">Transmembrane</keyword>
<protein>
    <recommendedName>
        <fullName evidence="4">Secreted protein</fullName>
    </recommendedName>
</protein>
<comment type="caution">
    <text evidence="2">The sequence shown here is derived from an EMBL/GenBank/DDBJ whole genome shotgun (WGS) entry which is preliminary data.</text>
</comment>
<accession>A0ABP6LYY1</accession>
<gene>
    <name evidence="2" type="ORF">GCM10010529_13970</name>
</gene>
<keyword evidence="3" id="KW-1185">Reference proteome</keyword>
<feature type="transmembrane region" description="Helical" evidence="1">
    <location>
        <begin position="12"/>
        <end position="28"/>
    </location>
</feature>
<dbReference type="EMBL" id="BAAAVT010000007">
    <property type="protein sequence ID" value="GAA3061664.1"/>
    <property type="molecule type" value="Genomic_DNA"/>
</dbReference>
<evidence type="ECO:0000313" key="3">
    <source>
        <dbReference type="Proteomes" id="UP001500236"/>
    </source>
</evidence>
<proteinExistence type="predicted"/>
<name>A0ABP6LYY1_9MICC</name>
<reference evidence="3" key="1">
    <citation type="journal article" date="2019" name="Int. J. Syst. Evol. Microbiol.">
        <title>The Global Catalogue of Microorganisms (GCM) 10K type strain sequencing project: providing services to taxonomists for standard genome sequencing and annotation.</title>
        <authorList>
            <consortium name="The Broad Institute Genomics Platform"/>
            <consortium name="The Broad Institute Genome Sequencing Center for Infectious Disease"/>
            <person name="Wu L."/>
            <person name="Ma J."/>
        </authorList>
    </citation>
    <scope>NUCLEOTIDE SEQUENCE [LARGE SCALE GENOMIC DNA]</scope>
    <source>
        <strain evidence="3">JCM 14309</strain>
    </source>
</reference>
<evidence type="ECO:0000256" key="1">
    <source>
        <dbReference type="SAM" id="Phobius"/>
    </source>
</evidence>
<evidence type="ECO:0008006" key="4">
    <source>
        <dbReference type="Google" id="ProtNLM"/>
    </source>
</evidence>
<organism evidence="2 3">
    <name type="scientific">Nesterenkonia aethiopica</name>
    <dbReference type="NCBI Taxonomy" id="269144"/>
    <lineage>
        <taxon>Bacteria</taxon>
        <taxon>Bacillati</taxon>
        <taxon>Actinomycetota</taxon>
        <taxon>Actinomycetes</taxon>
        <taxon>Micrococcales</taxon>
        <taxon>Micrococcaceae</taxon>
        <taxon>Nesterenkonia</taxon>
    </lineage>
</organism>